<evidence type="ECO:0000313" key="2">
    <source>
        <dbReference type="Proteomes" id="UP000093309"/>
    </source>
</evidence>
<dbReference type="Proteomes" id="UP000093309">
    <property type="component" value="Unassembled WGS sequence"/>
</dbReference>
<dbReference type="RefSeq" id="WP_065855107.1">
    <property type="nucleotide sequence ID" value="NZ_LYPC01000026.1"/>
</dbReference>
<dbReference type="STRING" id="512399.A8709_22110"/>
<proteinExistence type="predicted"/>
<dbReference type="EMBL" id="LYPC01000026">
    <property type="protein sequence ID" value="OCT13016.1"/>
    <property type="molecule type" value="Genomic_DNA"/>
</dbReference>
<protein>
    <submittedName>
        <fullName evidence="1">Uncharacterized protein</fullName>
    </submittedName>
</protein>
<dbReference type="OrthoDB" id="4229635at2"/>
<sequence length="230" mass="26186">MSQRSSEMTFLTVLMLIIVICSGCAARQNHSLASPAYETVAYINDSPIDERELQLFMNGVKAQVAAYFKQTYNSDDSPSFWTTSFHGEVPIEKVKQSALEQLKEVKVQQLLAQQYSLVDDLSYSAFLGNWTKENQRRKEALKNNQVIYGPKQYDERGYYNYVFSNLVLKVKASFQEKTAPKGGEDNASGMLTDDQKQRALDAKYAEKVKQMMEAAQVRIVDAVFQKMKLQ</sequence>
<evidence type="ECO:0000313" key="1">
    <source>
        <dbReference type="EMBL" id="OCT13016.1"/>
    </source>
</evidence>
<reference evidence="2" key="1">
    <citation type="submission" date="2016-05" db="EMBL/GenBank/DDBJ databases">
        <title>Paenibacillus oryzae. sp. nov., isolated from the rice root.</title>
        <authorList>
            <person name="Zhang J."/>
            <person name="Zhang X."/>
        </authorList>
    </citation>
    <scope>NUCLEOTIDE SEQUENCE [LARGE SCALE GENOMIC DNA]</scope>
    <source>
        <strain evidence="2">KCTC13222</strain>
    </source>
</reference>
<accession>A0A1C0ZY09</accession>
<keyword evidence="2" id="KW-1185">Reference proteome</keyword>
<organism evidence="1 2">
    <name type="scientific">Paenibacillus pectinilyticus</name>
    <dbReference type="NCBI Taxonomy" id="512399"/>
    <lineage>
        <taxon>Bacteria</taxon>
        <taxon>Bacillati</taxon>
        <taxon>Bacillota</taxon>
        <taxon>Bacilli</taxon>
        <taxon>Bacillales</taxon>
        <taxon>Paenibacillaceae</taxon>
        <taxon>Paenibacillus</taxon>
    </lineage>
</organism>
<comment type="caution">
    <text evidence="1">The sequence shown here is derived from an EMBL/GenBank/DDBJ whole genome shotgun (WGS) entry which is preliminary data.</text>
</comment>
<gene>
    <name evidence="1" type="ORF">A8709_22110</name>
</gene>
<name>A0A1C0ZY09_9BACL</name>
<dbReference type="AlphaFoldDB" id="A0A1C0ZY09"/>